<protein>
    <submittedName>
        <fullName evidence="1">Uncharacterized protein</fullName>
    </submittedName>
</protein>
<dbReference type="EMBL" id="LAZR01025365">
    <property type="protein sequence ID" value="KKL72136.1"/>
    <property type="molecule type" value="Genomic_DNA"/>
</dbReference>
<name>A0A0F9F104_9ZZZZ</name>
<feature type="non-terminal residue" evidence="1">
    <location>
        <position position="91"/>
    </location>
</feature>
<sequence>MIRTEAQRQFYLGLAGVRLWYAREPLPGAAPSPEFLFPEPDEQATPFVSGKVKNASAPAEEAVLNPAPAAPETGKRGAQRIANLQALMDQG</sequence>
<evidence type="ECO:0000313" key="1">
    <source>
        <dbReference type="EMBL" id="KKL72136.1"/>
    </source>
</evidence>
<reference evidence="1" key="1">
    <citation type="journal article" date="2015" name="Nature">
        <title>Complex archaea that bridge the gap between prokaryotes and eukaryotes.</title>
        <authorList>
            <person name="Spang A."/>
            <person name="Saw J.H."/>
            <person name="Jorgensen S.L."/>
            <person name="Zaremba-Niedzwiedzka K."/>
            <person name="Martijn J."/>
            <person name="Lind A.E."/>
            <person name="van Eijk R."/>
            <person name="Schleper C."/>
            <person name="Guy L."/>
            <person name="Ettema T.J."/>
        </authorList>
    </citation>
    <scope>NUCLEOTIDE SEQUENCE</scope>
</reference>
<proteinExistence type="predicted"/>
<accession>A0A0F9F104</accession>
<dbReference type="AlphaFoldDB" id="A0A0F9F104"/>
<organism evidence="1">
    <name type="scientific">marine sediment metagenome</name>
    <dbReference type="NCBI Taxonomy" id="412755"/>
    <lineage>
        <taxon>unclassified sequences</taxon>
        <taxon>metagenomes</taxon>
        <taxon>ecological metagenomes</taxon>
    </lineage>
</organism>
<gene>
    <name evidence="1" type="ORF">LCGC14_2087950</name>
</gene>
<comment type="caution">
    <text evidence="1">The sequence shown here is derived from an EMBL/GenBank/DDBJ whole genome shotgun (WGS) entry which is preliminary data.</text>
</comment>